<dbReference type="AlphaFoldDB" id="A0A0F9CH62"/>
<dbReference type="Gene3D" id="6.10.180.10">
    <property type="entry name" value="Antitoxin ParD"/>
    <property type="match status" value="1"/>
</dbReference>
<name>A0A0F9CH62_9ZZZZ</name>
<dbReference type="EMBL" id="LAZR01044288">
    <property type="protein sequence ID" value="KKL05031.1"/>
    <property type="molecule type" value="Genomic_DNA"/>
</dbReference>
<accession>A0A0F9CH62</accession>
<reference evidence="1" key="1">
    <citation type="journal article" date="2015" name="Nature">
        <title>Complex archaea that bridge the gap between prokaryotes and eukaryotes.</title>
        <authorList>
            <person name="Spang A."/>
            <person name="Saw J.H."/>
            <person name="Jorgensen S.L."/>
            <person name="Zaremba-Niedzwiedzka K."/>
            <person name="Martijn J."/>
            <person name="Lind A.E."/>
            <person name="van Eijk R."/>
            <person name="Schleper C."/>
            <person name="Guy L."/>
            <person name="Ettema T.J."/>
        </authorList>
    </citation>
    <scope>NUCLEOTIDE SEQUENCE</scope>
</reference>
<sequence>MSARLKRFTMDLPFKEHKRISTTASLLGISMKDFILLSVDEFTHRKLNKTTERTLKDTDLGKGLHKFDTLQEMFDDLGI</sequence>
<dbReference type="InterPro" id="IPR038296">
    <property type="entry name" value="ParD_sf"/>
</dbReference>
<gene>
    <name evidence="1" type="ORF">LCGC14_2610120</name>
</gene>
<protein>
    <submittedName>
        <fullName evidence="1">Uncharacterized protein</fullName>
    </submittedName>
</protein>
<evidence type="ECO:0000313" key="1">
    <source>
        <dbReference type="EMBL" id="KKL05031.1"/>
    </source>
</evidence>
<organism evidence="1">
    <name type="scientific">marine sediment metagenome</name>
    <dbReference type="NCBI Taxonomy" id="412755"/>
    <lineage>
        <taxon>unclassified sequences</taxon>
        <taxon>metagenomes</taxon>
        <taxon>ecological metagenomes</taxon>
    </lineage>
</organism>
<comment type="caution">
    <text evidence="1">The sequence shown here is derived from an EMBL/GenBank/DDBJ whole genome shotgun (WGS) entry which is preliminary data.</text>
</comment>
<proteinExistence type="predicted"/>